<accession>A0A4Y2H9G3</accession>
<reference evidence="1 2" key="1">
    <citation type="journal article" date="2019" name="Sci. Rep.">
        <title>Orb-weaving spider Araneus ventricosus genome elucidates the spidroin gene catalogue.</title>
        <authorList>
            <person name="Kono N."/>
            <person name="Nakamura H."/>
            <person name="Ohtoshi R."/>
            <person name="Moran D.A.P."/>
            <person name="Shinohara A."/>
            <person name="Yoshida Y."/>
            <person name="Fujiwara M."/>
            <person name="Mori M."/>
            <person name="Tomita M."/>
            <person name="Arakawa K."/>
        </authorList>
    </citation>
    <scope>NUCLEOTIDE SEQUENCE [LARGE SCALE GENOMIC DNA]</scope>
</reference>
<dbReference type="EMBL" id="BGPR01001814">
    <property type="protein sequence ID" value="GBM62393.1"/>
    <property type="molecule type" value="Genomic_DNA"/>
</dbReference>
<sequence>MKTKATRRPRKYLRNRRRTTDIYKVYRAVTAHDMQRCSGGALAVAPSRIAIRLLDGDRRLHSPLQLPLALAHTENLICNTSKRSDKTIVQQIANLSFGMSVRCQTNLPLLFLPWHVLE</sequence>
<dbReference type="Proteomes" id="UP000499080">
    <property type="component" value="Unassembled WGS sequence"/>
</dbReference>
<comment type="caution">
    <text evidence="1">The sequence shown here is derived from an EMBL/GenBank/DDBJ whole genome shotgun (WGS) entry which is preliminary data.</text>
</comment>
<name>A0A4Y2H9G3_ARAVE</name>
<protein>
    <submittedName>
        <fullName evidence="1">Uncharacterized protein</fullName>
    </submittedName>
</protein>
<evidence type="ECO:0000313" key="1">
    <source>
        <dbReference type="EMBL" id="GBM62393.1"/>
    </source>
</evidence>
<organism evidence="1 2">
    <name type="scientific">Araneus ventricosus</name>
    <name type="common">Orbweaver spider</name>
    <name type="synonym">Epeira ventricosa</name>
    <dbReference type="NCBI Taxonomy" id="182803"/>
    <lineage>
        <taxon>Eukaryota</taxon>
        <taxon>Metazoa</taxon>
        <taxon>Ecdysozoa</taxon>
        <taxon>Arthropoda</taxon>
        <taxon>Chelicerata</taxon>
        <taxon>Arachnida</taxon>
        <taxon>Araneae</taxon>
        <taxon>Araneomorphae</taxon>
        <taxon>Entelegynae</taxon>
        <taxon>Araneoidea</taxon>
        <taxon>Araneidae</taxon>
        <taxon>Araneus</taxon>
    </lineage>
</organism>
<dbReference type="AlphaFoldDB" id="A0A4Y2H9G3"/>
<evidence type="ECO:0000313" key="2">
    <source>
        <dbReference type="Proteomes" id="UP000499080"/>
    </source>
</evidence>
<proteinExistence type="predicted"/>
<keyword evidence="2" id="KW-1185">Reference proteome</keyword>
<gene>
    <name evidence="1" type="ORF">AVEN_228926_1</name>
</gene>